<dbReference type="InterPro" id="IPR002110">
    <property type="entry name" value="Ankyrin_rpt"/>
</dbReference>
<dbReference type="EMBL" id="MU006239">
    <property type="protein sequence ID" value="KAF2820834.1"/>
    <property type="molecule type" value="Genomic_DNA"/>
</dbReference>
<evidence type="ECO:0000313" key="5">
    <source>
        <dbReference type="EMBL" id="KAF2820834.1"/>
    </source>
</evidence>
<dbReference type="InterPro" id="IPR036770">
    <property type="entry name" value="Ankyrin_rpt-contain_sf"/>
</dbReference>
<dbReference type="OrthoDB" id="539213at2759"/>
<dbReference type="SUPFAM" id="SSF48403">
    <property type="entry name" value="Ankyrin repeat"/>
    <property type="match status" value="1"/>
</dbReference>
<feature type="repeat" description="ANK" evidence="4">
    <location>
        <begin position="1"/>
        <end position="31"/>
    </location>
</feature>
<evidence type="ECO:0000256" key="1">
    <source>
        <dbReference type="ARBA" id="ARBA00012210"/>
    </source>
</evidence>
<dbReference type="SMART" id="SM00248">
    <property type="entry name" value="ANK"/>
    <property type="match status" value="4"/>
</dbReference>
<keyword evidence="2" id="KW-0677">Repeat</keyword>
<name>A0A6A6ZKG4_9PLEO</name>
<evidence type="ECO:0000313" key="6">
    <source>
        <dbReference type="Proteomes" id="UP000799424"/>
    </source>
</evidence>
<evidence type="ECO:0000256" key="4">
    <source>
        <dbReference type="PROSITE-ProRule" id="PRU00023"/>
    </source>
</evidence>
<reference evidence="5" key="1">
    <citation type="journal article" date="2020" name="Stud. Mycol.">
        <title>101 Dothideomycetes genomes: a test case for predicting lifestyles and emergence of pathogens.</title>
        <authorList>
            <person name="Haridas S."/>
            <person name="Albert R."/>
            <person name="Binder M."/>
            <person name="Bloem J."/>
            <person name="Labutti K."/>
            <person name="Salamov A."/>
            <person name="Andreopoulos B."/>
            <person name="Baker S."/>
            <person name="Barry K."/>
            <person name="Bills G."/>
            <person name="Bluhm B."/>
            <person name="Cannon C."/>
            <person name="Castanera R."/>
            <person name="Culley D."/>
            <person name="Daum C."/>
            <person name="Ezra D."/>
            <person name="Gonzalez J."/>
            <person name="Henrissat B."/>
            <person name="Kuo A."/>
            <person name="Liang C."/>
            <person name="Lipzen A."/>
            <person name="Lutzoni F."/>
            <person name="Magnuson J."/>
            <person name="Mondo S."/>
            <person name="Nolan M."/>
            <person name="Ohm R."/>
            <person name="Pangilinan J."/>
            <person name="Park H.-J."/>
            <person name="Ramirez L."/>
            <person name="Alfaro M."/>
            <person name="Sun H."/>
            <person name="Tritt A."/>
            <person name="Yoshinaga Y."/>
            <person name="Zwiers L.-H."/>
            <person name="Turgeon B."/>
            <person name="Goodwin S."/>
            <person name="Spatafora J."/>
            <person name="Crous P."/>
            <person name="Grigoriev I."/>
        </authorList>
    </citation>
    <scope>NUCLEOTIDE SEQUENCE</scope>
    <source>
        <strain evidence="5">CBS 113818</strain>
    </source>
</reference>
<proteinExistence type="predicted"/>
<gene>
    <name evidence="5" type="ORF">CC86DRAFT_303980</name>
</gene>
<evidence type="ECO:0000256" key="2">
    <source>
        <dbReference type="ARBA" id="ARBA00022737"/>
    </source>
</evidence>
<dbReference type="PANTHER" id="PTHR24161:SF85">
    <property type="entry name" value="PALMITOYLTRANSFERASE HIP14"/>
    <property type="match status" value="1"/>
</dbReference>
<feature type="repeat" description="ANK" evidence="4">
    <location>
        <begin position="134"/>
        <end position="166"/>
    </location>
</feature>
<dbReference type="PROSITE" id="PS50297">
    <property type="entry name" value="ANK_REP_REGION"/>
    <property type="match status" value="1"/>
</dbReference>
<feature type="non-terminal residue" evidence="5">
    <location>
        <position position="1"/>
    </location>
</feature>
<dbReference type="EC" id="2.3.1.225" evidence="1"/>
<evidence type="ECO:0000256" key="3">
    <source>
        <dbReference type="ARBA" id="ARBA00023043"/>
    </source>
</evidence>
<dbReference type="PROSITE" id="PS50088">
    <property type="entry name" value="ANK_REPEAT"/>
    <property type="match status" value="2"/>
</dbReference>
<keyword evidence="6" id="KW-1185">Reference proteome</keyword>
<organism evidence="5 6">
    <name type="scientific">Ophiobolus disseminans</name>
    <dbReference type="NCBI Taxonomy" id="1469910"/>
    <lineage>
        <taxon>Eukaryota</taxon>
        <taxon>Fungi</taxon>
        <taxon>Dikarya</taxon>
        <taxon>Ascomycota</taxon>
        <taxon>Pezizomycotina</taxon>
        <taxon>Dothideomycetes</taxon>
        <taxon>Pleosporomycetidae</taxon>
        <taxon>Pleosporales</taxon>
        <taxon>Pleosporineae</taxon>
        <taxon>Phaeosphaeriaceae</taxon>
        <taxon>Ophiobolus</taxon>
    </lineage>
</organism>
<keyword evidence="3 4" id="KW-0040">ANK repeat</keyword>
<dbReference type="GO" id="GO:0019706">
    <property type="term" value="F:protein-cysteine S-palmitoyltransferase activity"/>
    <property type="evidence" value="ECO:0007669"/>
    <property type="project" value="UniProtKB-EC"/>
</dbReference>
<dbReference type="Pfam" id="PF13637">
    <property type="entry name" value="Ank_4"/>
    <property type="match status" value="1"/>
</dbReference>
<accession>A0A6A6ZKG4</accession>
<protein>
    <recommendedName>
        <fullName evidence="1">protein S-acyltransferase</fullName>
        <ecNumber evidence="1">2.3.1.225</ecNumber>
    </recommendedName>
</protein>
<dbReference type="Pfam" id="PF12796">
    <property type="entry name" value="Ank_2"/>
    <property type="match status" value="1"/>
</dbReference>
<dbReference type="Gene3D" id="1.25.40.20">
    <property type="entry name" value="Ankyrin repeat-containing domain"/>
    <property type="match status" value="1"/>
</dbReference>
<dbReference type="Proteomes" id="UP000799424">
    <property type="component" value="Unassembled WGS sequence"/>
</dbReference>
<sequence>TALHRAMESSGRIDICRALLGKGADLTRHDLENRTPLHNFFNDTTSNFILNQKDLVDELELDWYGMSILHHAAWSSQSQPELFSYFLKRQPALYDVPDHEGKSLLHYASEHGNIPLMEYLCSFPNARIAHSDATGRTPIHYAVRSRRVQAIDVLVSKGADIFSVGARGWNPLHEAVQRTMSGQLLMCASFLGIR</sequence>
<dbReference type="PANTHER" id="PTHR24161">
    <property type="entry name" value="ANK_REP_REGION DOMAIN-CONTAINING PROTEIN-RELATED"/>
    <property type="match status" value="1"/>
</dbReference>
<dbReference type="AlphaFoldDB" id="A0A6A6ZKG4"/>